<dbReference type="NCBIfam" id="NF033128">
    <property type="entry name" value="vanW-gen"/>
    <property type="match status" value="1"/>
</dbReference>
<dbReference type="AlphaFoldDB" id="A0A1G8Z3T6"/>
<dbReference type="PANTHER" id="PTHR35788">
    <property type="entry name" value="EXPORTED PROTEIN-RELATED"/>
    <property type="match status" value="1"/>
</dbReference>
<dbReference type="PANTHER" id="PTHR35788:SF1">
    <property type="entry name" value="EXPORTED PROTEIN"/>
    <property type="match status" value="1"/>
</dbReference>
<organism evidence="1 2">
    <name type="scientific">Natronincola ferrireducens</name>
    <dbReference type="NCBI Taxonomy" id="393762"/>
    <lineage>
        <taxon>Bacteria</taxon>
        <taxon>Bacillati</taxon>
        <taxon>Bacillota</taxon>
        <taxon>Clostridia</taxon>
        <taxon>Peptostreptococcales</taxon>
        <taxon>Natronincolaceae</taxon>
        <taxon>Natronincola</taxon>
    </lineage>
</organism>
<dbReference type="EMBL" id="FNFP01000001">
    <property type="protein sequence ID" value="SDK09738.1"/>
    <property type="molecule type" value="Genomic_DNA"/>
</dbReference>
<dbReference type="STRING" id="393762.SAMN05660472_00728"/>
<dbReference type="InterPro" id="IPR052913">
    <property type="entry name" value="Glycopeptide_resist_protein"/>
</dbReference>
<evidence type="ECO:0000313" key="1">
    <source>
        <dbReference type="EMBL" id="SDK09738.1"/>
    </source>
</evidence>
<dbReference type="Pfam" id="PF04294">
    <property type="entry name" value="VanW"/>
    <property type="match status" value="1"/>
</dbReference>
<evidence type="ECO:0000313" key="2">
    <source>
        <dbReference type="Proteomes" id="UP000198718"/>
    </source>
</evidence>
<dbReference type="OrthoDB" id="9797191at2"/>
<gene>
    <name evidence="1" type="ORF">SAMN05660472_00728</name>
</gene>
<sequence length="272" mass="32019">MQKKRVTERFPFLLPIRKFQRKIFFYAQMKTDSNKYARKISKDLLEHKVFLGKSKLINSESGYDIKYQINKIHNLKLVANTMNKVIIEPNETFSFWMLAKDAESGEKYKKALVMVNNQIVPLEGGGLCQMSNLLFWLFIHTPLTIVERHPHSAETMPLPKGDIPEGVDATIAEGWLDLKVKNETQESFQLFIEFDDEFMYGTILSNSFQEVIYTVKSENVKYTRENEKIYRYNQIYKEGYSFFKKNLVSRELILDNKYEIKYDIESEIGVIK</sequence>
<keyword evidence="2" id="KW-1185">Reference proteome</keyword>
<name>A0A1G8Z3T6_9FIRM</name>
<dbReference type="Proteomes" id="UP000198718">
    <property type="component" value="Unassembled WGS sequence"/>
</dbReference>
<reference evidence="1 2" key="1">
    <citation type="submission" date="2016-10" db="EMBL/GenBank/DDBJ databases">
        <authorList>
            <person name="de Groot N.N."/>
        </authorList>
    </citation>
    <scope>NUCLEOTIDE SEQUENCE [LARGE SCALE GENOMIC DNA]</scope>
    <source>
        <strain evidence="1 2">DSM 18346</strain>
    </source>
</reference>
<dbReference type="RefSeq" id="WP_090550394.1">
    <property type="nucleotide sequence ID" value="NZ_FNFP01000001.1"/>
</dbReference>
<protein>
    <submittedName>
        <fullName evidence="1">Vancomycin resistance protein VanW</fullName>
    </submittedName>
</protein>
<proteinExistence type="predicted"/>
<dbReference type="InterPro" id="IPR007391">
    <property type="entry name" value="Vancomycin_resist_VanW"/>
</dbReference>
<accession>A0A1G8Z3T6</accession>